<dbReference type="AlphaFoldDB" id="A0A915HXH1"/>
<keyword evidence="1" id="KW-0732">Signal</keyword>
<dbReference type="WBParaSite" id="nRc.2.0.1.t06515-RA">
    <property type="protein sequence ID" value="nRc.2.0.1.t06515-RA"/>
    <property type="gene ID" value="nRc.2.0.1.g06515"/>
</dbReference>
<protein>
    <submittedName>
        <fullName evidence="3">Uncharacterized protein</fullName>
    </submittedName>
</protein>
<feature type="chain" id="PRO_5036835104" evidence="1">
    <location>
        <begin position="27"/>
        <end position="124"/>
    </location>
</feature>
<organism evidence="2 3">
    <name type="scientific">Romanomermis culicivorax</name>
    <name type="common">Nematode worm</name>
    <dbReference type="NCBI Taxonomy" id="13658"/>
    <lineage>
        <taxon>Eukaryota</taxon>
        <taxon>Metazoa</taxon>
        <taxon>Ecdysozoa</taxon>
        <taxon>Nematoda</taxon>
        <taxon>Enoplea</taxon>
        <taxon>Dorylaimia</taxon>
        <taxon>Mermithida</taxon>
        <taxon>Mermithoidea</taxon>
        <taxon>Mermithidae</taxon>
        <taxon>Romanomermis</taxon>
    </lineage>
</organism>
<evidence type="ECO:0000313" key="3">
    <source>
        <dbReference type="WBParaSite" id="nRc.2.0.1.t06515-RA"/>
    </source>
</evidence>
<dbReference type="Proteomes" id="UP000887565">
    <property type="component" value="Unplaced"/>
</dbReference>
<keyword evidence="2" id="KW-1185">Reference proteome</keyword>
<evidence type="ECO:0000256" key="1">
    <source>
        <dbReference type="SAM" id="SignalP"/>
    </source>
</evidence>
<sequence length="124" mass="13114">MSGTHCGPGMLVCLFLRLAAQHTADTDLPCAGLFGGGNHHPAHTKHNMWMLAPVPMEESTPIQPTAMDTETNAVTLDQTLTDILEESTIGQATTMDIAPQEPAMVAALPAPTMDPHIYLATPAV</sequence>
<evidence type="ECO:0000313" key="2">
    <source>
        <dbReference type="Proteomes" id="UP000887565"/>
    </source>
</evidence>
<feature type="signal peptide" evidence="1">
    <location>
        <begin position="1"/>
        <end position="26"/>
    </location>
</feature>
<accession>A0A915HXH1</accession>
<name>A0A915HXH1_ROMCU</name>
<reference evidence="3" key="1">
    <citation type="submission" date="2022-11" db="UniProtKB">
        <authorList>
            <consortium name="WormBaseParasite"/>
        </authorList>
    </citation>
    <scope>IDENTIFICATION</scope>
</reference>
<proteinExistence type="predicted"/>